<keyword evidence="4" id="KW-0560">Oxidoreductase</keyword>
<sequence length="386" mass="42146">MATKFLIIGGGIGGLMTGIALEQAGFYVEIFEQAEQMKRVGAGITVSPNGMSALAELGLAEQVKQMGNVSSKGIAIVDERGRPITKLADEALAFPIYAIHRADLQDILAGALKKDTLQFGKKCCDVGQDDTGVVIRFKDGTEVTGDYAIVADGIHSLARDQIFGRQKLRYADYTCWRGIAKEWPDDEKLFTETWGTKGRVGIVPLANGETYWFAVISATENSIAHQTYELADLIARFGSYHTPVQAILEATDPEKLIRGDIFDLVPMTSFVKGRIVLLGDAAHAMTPNMGQGGCQAMEDAIVLQNCVKRLEDVEMAFEAYSKARVGRTKRITERSRLIGKVGQFESAFACKVRNVGMRLAPASAQRKQLAYVYEVDLTPSNNFCQG</sequence>
<dbReference type="OrthoDB" id="9766816at2"/>
<keyword evidence="3" id="KW-0274">FAD</keyword>
<dbReference type="NCBIfam" id="NF005243">
    <property type="entry name" value="PRK06753.1"/>
    <property type="match status" value="1"/>
</dbReference>
<comment type="caution">
    <text evidence="6">The sequence shown here is derived from an EMBL/GenBank/DDBJ whole genome shotgun (WGS) entry which is preliminary data.</text>
</comment>
<protein>
    <recommendedName>
        <fullName evidence="5">FAD-binding domain-containing protein</fullName>
    </recommendedName>
</protein>
<dbReference type="RefSeq" id="WP_036065625.1">
    <property type="nucleotide sequence ID" value="NZ_AODD01000005.1"/>
</dbReference>
<keyword evidence="7" id="KW-1185">Reference proteome</keyword>
<dbReference type="PANTHER" id="PTHR46496:SF1">
    <property type="entry name" value="ZEAXANTHIN EPOXIDASE, CHLOROPLASTIC"/>
    <property type="match status" value="1"/>
</dbReference>
<gene>
    <name evidence="6" type="ORF">PGRAN_05401</name>
</gene>
<dbReference type="InterPro" id="IPR036188">
    <property type="entry name" value="FAD/NAD-bd_sf"/>
</dbReference>
<dbReference type="PANTHER" id="PTHR46496">
    <property type="match status" value="1"/>
</dbReference>
<dbReference type="PRINTS" id="PR00420">
    <property type="entry name" value="RNGMNOXGNASE"/>
</dbReference>
<accession>W7B9X3</accession>
<evidence type="ECO:0000259" key="5">
    <source>
        <dbReference type="Pfam" id="PF01494"/>
    </source>
</evidence>
<dbReference type="PATRIC" id="fig|1265819.5.peg.1078"/>
<reference evidence="6 7" key="1">
    <citation type="journal article" date="2014" name="Int. J. Syst. Evol. Microbiol.">
        <title>Listeria floridensis sp. nov., Listeria aquatica sp. nov., Listeria cornellensis sp. nov., Listeria riparia sp. nov. and Listeria grandensis sp. nov., from agricultural and natural environments.</title>
        <authorList>
            <person name="den Bakker H.C."/>
            <person name="Warchocki S."/>
            <person name="Wright E.M."/>
            <person name="Allred A.F."/>
            <person name="Ahlstrom C."/>
            <person name="Manuel C.S."/>
            <person name="Stasiewicz M.J."/>
            <person name="Burrell A."/>
            <person name="Roof S."/>
            <person name="Strawn L."/>
            <person name="Fortes E.D."/>
            <person name="Nightingale K.K."/>
            <person name="Kephart D."/>
            <person name="Wiedmann M."/>
        </authorList>
    </citation>
    <scope>NUCLEOTIDE SEQUENCE [LARGE SCALE GENOMIC DNA]</scope>
    <source>
        <strain evidence="7">FSL F6-971</strain>
    </source>
</reference>
<evidence type="ECO:0000256" key="3">
    <source>
        <dbReference type="ARBA" id="ARBA00022827"/>
    </source>
</evidence>
<feature type="domain" description="FAD-binding" evidence="5">
    <location>
        <begin position="3"/>
        <end position="331"/>
    </location>
</feature>
<evidence type="ECO:0000313" key="7">
    <source>
        <dbReference type="Proteomes" id="UP000019253"/>
    </source>
</evidence>
<dbReference type="Pfam" id="PF01494">
    <property type="entry name" value="FAD_binding_3"/>
    <property type="match status" value="1"/>
</dbReference>
<evidence type="ECO:0000313" key="6">
    <source>
        <dbReference type="EMBL" id="EUJ24134.1"/>
    </source>
</evidence>
<organism evidence="6 7">
    <name type="scientific">Listeria grandensis FSL F6-0971</name>
    <dbReference type="NCBI Taxonomy" id="1265819"/>
    <lineage>
        <taxon>Bacteria</taxon>
        <taxon>Bacillati</taxon>
        <taxon>Bacillota</taxon>
        <taxon>Bacilli</taxon>
        <taxon>Bacillales</taxon>
        <taxon>Listeriaceae</taxon>
        <taxon>Listeria</taxon>
    </lineage>
</organism>
<evidence type="ECO:0000256" key="4">
    <source>
        <dbReference type="ARBA" id="ARBA00023002"/>
    </source>
</evidence>
<keyword evidence="2" id="KW-0285">Flavoprotein</keyword>
<dbReference type="EMBL" id="AODD01000005">
    <property type="protein sequence ID" value="EUJ24134.1"/>
    <property type="molecule type" value="Genomic_DNA"/>
</dbReference>
<dbReference type="Gene3D" id="3.50.50.60">
    <property type="entry name" value="FAD/NAD(P)-binding domain"/>
    <property type="match status" value="1"/>
</dbReference>
<dbReference type="InterPro" id="IPR002938">
    <property type="entry name" value="FAD-bd"/>
</dbReference>
<dbReference type="Proteomes" id="UP000019253">
    <property type="component" value="Unassembled WGS sequence"/>
</dbReference>
<proteinExistence type="predicted"/>
<dbReference type="GO" id="GO:0016491">
    <property type="term" value="F:oxidoreductase activity"/>
    <property type="evidence" value="ECO:0007669"/>
    <property type="project" value="UniProtKB-KW"/>
</dbReference>
<comment type="cofactor">
    <cofactor evidence="1">
        <name>FAD</name>
        <dbReference type="ChEBI" id="CHEBI:57692"/>
    </cofactor>
</comment>
<dbReference type="AlphaFoldDB" id="W7B9X3"/>
<dbReference type="GO" id="GO:0071949">
    <property type="term" value="F:FAD binding"/>
    <property type="evidence" value="ECO:0007669"/>
    <property type="project" value="InterPro"/>
</dbReference>
<dbReference type="SUPFAM" id="SSF51905">
    <property type="entry name" value="FAD/NAD(P)-binding domain"/>
    <property type="match status" value="1"/>
</dbReference>
<dbReference type="STRING" id="1265819.PGRAN_05401"/>
<evidence type="ECO:0000256" key="2">
    <source>
        <dbReference type="ARBA" id="ARBA00022630"/>
    </source>
</evidence>
<name>W7B9X3_9LIST</name>
<evidence type="ECO:0000256" key="1">
    <source>
        <dbReference type="ARBA" id="ARBA00001974"/>
    </source>
</evidence>